<evidence type="ECO:0000313" key="2">
    <source>
        <dbReference type="Proteomes" id="UP000216173"/>
    </source>
</evidence>
<dbReference type="EMBL" id="NMSH01000014">
    <property type="protein sequence ID" value="PAR20797.1"/>
    <property type="molecule type" value="Genomic_DNA"/>
</dbReference>
<name>A0A271VS61_VIBMT</name>
<dbReference type="RefSeq" id="WP_032479432.1">
    <property type="nucleotide sequence ID" value="NZ_LBGR01000002.1"/>
</dbReference>
<dbReference type="AlphaFoldDB" id="A0A271VS61"/>
<dbReference type="Proteomes" id="UP000216173">
    <property type="component" value="Unassembled WGS sequence"/>
</dbReference>
<reference evidence="2" key="1">
    <citation type="submission" date="2017-07" db="EMBL/GenBank/DDBJ databases">
        <authorList>
            <person name="Boucher Y."/>
            <person name="Orata F.D."/>
        </authorList>
    </citation>
    <scope>NUCLEOTIDE SEQUENCE [LARGE SCALE GENOMIC DNA]</scope>
    <source>
        <strain evidence="2">OYP9E10</strain>
    </source>
</reference>
<proteinExistence type="predicted"/>
<sequence>MEDLKRAINAMLNSGAKYPPTLPELVESLKYSEVCFHEAYQRFLKGKRGSKAEQYVAQKYGYELRRMNADMAQQRFKQWLKLALDAERRGDLDKKDKPQRISAHSVKNTNDLARERAQHKRLAEPNNFAVGSVFHRIAAMVKG</sequence>
<gene>
    <name evidence="1" type="ORF">CGU03_10730</name>
</gene>
<accession>A0A271VS61</accession>
<comment type="caution">
    <text evidence="1">The sequence shown here is derived from an EMBL/GenBank/DDBJ whole genome shotgun (WGS) entry which is preliminary data.</text>
</comment>
<organism evidence="1 2">
    <name type="scientific">Vibrio metoecus</name>
    <dbReference type="NCBI Taxonomy" id="1481663"/>
    <lineage>
        <taxon>Bacteria</taxon>
        <taxon>Pseudomonadati</taxon>
        <taxon>Pseudomonadota</taxon>
        <taxon>Gammaproteobacteria</taxon>
        <taxon>Vibrionales</taxon>
        <taxon>Vibrionaceae</taxon>
        <taxon>Vibrio</taxon>
    </lineage>
</organism>
<evidence type="ECO:0000313" key="1">
    <source>
        <dbReference type="EMBL" id="PAR20797.1"/>
    </source>
</evidence>
<protein>
    <submittedName>
        <fullName evidence="1">Uncharacterized protein</fullName>
    </submittedName>
</protein>